<accession>A0A1G8TDD8</accession>
<feature type="region of interest" description="Disordered" evidence="1">
    <location>
        <begin position="1"/>
        <end position="32"/>
    </location>
</feature>
<dbReference type="InterPro" id="IPR000182">
    <property type="entry name" value="GNAT_dom"/>
</dbReference>
<name>A0A1G8TDD8_9EURY</name>
<dbReference type="PROSITE" id="PS51186">
    <property type="entry name" value="GNAT"/>
    <property type="match status" value="1"/>
</dbReference>
<gene>
    <name evidence="3" type="ORF">SAMN04515672_0426</name>
</gene>
<dbReference type="PANTHER" id="PTHR42791:SF1">
    <property type="entry name" value="N-ACETYLTRANSFERASE DOMAIN-CONTAINING PROTEIN"/>
    <property type="match status" value="1"/>
</dbReference>
<dbReference type="EMBL" id="FNFE01000001">
    <property type="protein sequence ID" value="SDJ39586.1"/>
    <property type="molecule type" value="Genomic_DNA"/>
</dbReference>
<feature type="domain" description="N-acetyltransferase" evidence="2">
    <location>
        <begin position="58"/>
        <end position="221"/>
    </location>
</feature>
<evidence type="ECO:0000259" key="2">
    <source>
        <dbReference type="PROSITE" id="PS51186"/>
    </source>
</evidence>
<evidence type="ECO:0000313" key="3">
    <source>
        <dbReference type="EMBL" id="SDJ39586.1"/>
    </source>
</evidence>
<dbReference type="CDD" id="cd04301">
    <property type="entry name" value="NAT_SF"/>
    <property type="match status" value="1"/>
</dbReference>
<keyword evidence="4" id="KW-1185">Reference proteome</keyword>
<keyword evidence="3" id="KW-0808">Transferase</keyword>
<proteinExistence type="predicted"/>
<dbReference type="InterPro" id="IPR052523">
    <property type="entry name" value="Trichothecene_AcTrans"/>
</dbReference>
<dbReference type="SUPFAM" id="SSF55729">
    <property type="entry name" value="Acyl-CoA N-acyltransferases (Nat)"/>
    <property type="match status" value="1"/>
</dbReference>
<dbReference type="Pfam" id="PF00583">
    <property type="entry name" value="Acetyltransf_1"/>
    <property type="match status" value="1"/>
</dbReference>
<sequence length="222" mass="24771">MFFGVGGETPVSRSDERSESGPQMSTIHESAAVETATKAEEQQVINTLVLAFGSDPMMRWFYPSPNDYMEHFPEFARIYGGKAFERGTAHTLHDFAAAALWLPPGVHPDEDALVALFQDALPEERLAHAFSVMEQLETYHPTEPYWHLPLIGVGPTQQRRGYGSALMEHALETCDREGELAYLESSNPLNISLYVRHGFEILGVIQEGAMPPLIPMVRTPQE</sequence>
<dbReference type="Proteomes" id="UP000198882">
    <property type="component" value="Unassembled WGS sequence"/>
</dbReference>
<evidence type="ECO:0000313" key="4">
    <source>
        <dbReference type="Proteomes" id="UP000198882"/>
    </source>
</evidence>
<dbReference type="Gene3D" id="3.40.630.30">
    <property type="match status" value="1"/>
</dbReference>
<organism evidence="3 4">
    <name type="scientific">Natronorubrum texcoconense</name>
    <dbReference type="NCBI Taxonomy" id="1095776"/>
    <lineage>
        <taxon>Archaea</taxon>
        <taxon>Methanobacteriati</taxon>
        <taxon>Methanobacteriota</taxon>
        <taxon>Stenosarchaea group</taxon>
        <taxon>Halobacteria</taxon>
        <taxon>Halobacteriales</taxon>
        <taxon>Natrialbaceae</taxon>
        <taxon>Natronorubrum</taxon>
    </lineage>
</organism>
<dbReference type="InterPro" id="IPR016181">
    <property type="entry name" value="Acyl_CoA_acyltransferase"/>
</dbReference>
<protein>
    <submittedName>
        <fullName evidence="3">Acetyltransferase (GNAT) family protein</fullName>
    </submittedName>
</protein>
<dbReference type="GO" id="GO:0016747">
    <property type="term" value="F:acyltransferase activity, transferring groups other than amino-acyl groups"/>
    <property type="evidence" value="ECO:0007669"/>
    <property type="project" value="InterPro"/>
</dbReference>
<reference evidence="4" key="1">
    <citation type="submission" date="2016-10" db="EMBL/GenBank/DDBJ databases">
        <authorList>
            <person name="Varghese N."/>
            <person name="Submissions S."/>
        </authorList>
    </citation>
    <scope>NUCLEOTIDE SEQUENCE [LARGE SCALE GENOMIC DNA]</scope>
    <source>
        <strain evidence="4">B4,CECT 8067,JCM 17497</strain>
    </source>
</reference>
<dbReference type="AlphaFoldDB" id="A0A1G8TDD8"/>
<evidence type="ECO:0000256" key="1">
    <source>
        <dbReference type="SAM" id="MobiDB-lite"/>
    </source>
</evidence>
<dbReference type="PANTHER" id="PTHR42791">
    <property type="entry name" value="GNAT FAMILY ACETYLTRANSFERASE"/>
    <property type="match status" value="1"/>
</dbReference>
<dbReference type="STRING" id="1095776.SAMN04515672_0426"/>